<dbReference type="PROSITE" id="PS50048">
    <property type="entry name" value="ZN2_CY6_FUNGAL_2"/>
    <property type="match status" value="1"/>
</dbReference>
<evidence type="ECO:0000259" key="6">
    <source>
        <dbReference type="PROSITE" id="PS50048"/>
    </source>
</evidence>
<dbReference type="InterPro" id="IPR036864">
    <property type="entry name" value="Zn2-C6_fun-type_DNA-bd_sf"/>
</dbReference>
<feature type="domain" description="Zn(2)-C6 fungal-type" evidence="6">
    <location>
        <begin position="84"/>
        <end position="114"/>
    </location>
</feature>
<dbReference type="AlphaFoldDB" id="A0A022W7M9"/>
<protein>
    <recommendedName>
        <fullName evidence="6">Zn(2)-C6 fungal-type domain-containing protein</fullName>
    </recommendedName>
</protein>
<dbReference type="Gene3D" id="4.10.240.10">
    <property type="entry name" value="Zn(2)-C6 fungal-type DNA-binding domain"/>
    <property type="match status" value="1"/>
</dbReference>
<keyword evidence="4" id="KW-0539">Nucleus</keyword>
<dbReference type="InterPro" id="IPR001138">
    <property type="entry name" value="Zn2Cys6_DnaBD"/>
</dbReference>
<dbReference type="PANTHER" id="PTHR47784:SF9">
    <property type="entry name" value="ZN(II)2CYS6 TRANSCRIPTION FACTOR (EUROFUNG)"/>
    <property type="match status" value="1"/>
</dbReference>
<accession>A0A022W7M9</accession>
<dbReference type="GO" id="GO:0008270">
    <property type="term" value="F:zinc ion binding"/>
    <property type="evidence" value="ECO:0007669"/>
    <property type="project" value="InterPro"/>
</dbReference>
<feature type="compositionally biased region" description="Polar residues" evidence="5">
    <location>
        <begin position="57"/>
        <end position="70"/>
    </location>
</feature>
<dbReference type="SMART" id="SM00066">
    <property type="entry name" value="GAL4"/>
    <property type="match status" value="1"/>
</dbReference>
<feature type="region of interest" description="Disordered" evidence="5">
    <location>
        <begin position="52"/>
        <end position="83"/>
    </location>
</feature>
<dbReference type="Pfam" id="PF00172">
    <property type="entry name" value="Zn_clus"/>
    <property type="match status" value="1"/>
</dbReference>
<evidence type="ECO:0000256" key="5">
    <source>
        <dbReference type="SAM" id="MobiDB-lite"/>
    </source>
</evidence>
<dbReference type="SUPFAM" id="SSF57701">
    <property type="entry name" value="Zn2/Cys6 DNA-binding domain"/>
    <property type="match status" value="1"/>
</dbReference>
<dbReference type="CDD" id="cd00067">
    <property type="entry name" value="GAL4"/>
    <property type="match status" value="1"/>
</dbReference>
<dbReference type="Proteomes" id="UP000023758">
    <property type="component" value="Unassembled WGS sequence"/>
</dbReference>
<dbReference type="PROSITE" id="PS00463">
    <property type="entry name" value="ZN2_CY6_FUNGAL_1"/>
    <property type="match status" value="1"/>
</dbReference>
<name>A0A022W7M9_TRIRU</name>
<reference evidence="7" key="1">
    <citation type="submission" date="2014-02" db="EMBL/GenBank/DDBJ databases">
        <title>The Genome Sequence of Trichophyton rubrum (morphotype fischeri) CBS 288.86.</title>
        <authorList>
            <consortium name="The Broad Institute Genomics Platform"/>
            <person name="Cuomo C.A."/>
            <person name="White T.C."/>
            <person name="Graser Y."/>
            <person name="Martinez-Rossi N."/>
            <person name="Heitman J."/>
            <person name="Young S.K."/>
            <person name="Zeng Q."/>
            <person name="Gargeya S."/>
            <person name="Abouelleil A."/>
            <person name="Alvarado L."/>
            <person name="Chapman S.B."/>
            <person name="Gainer-Dewar J."/>
            <person name="Goldberg J."/>
            <person name="Griggs A."/>
            <person name="Gujja S."/>
            <person name="Hansen M."/>
            <person name="Howarth C."/>
            <person name="Imamovic A."/>
            <person name="Larimer J."/>
            <person name="Martinez D."/>
            <person name="Murphy C."/>
            <person name="Pearson M.D."/>
            <person name="Persinoti G."/>
            <person name="Poon T."/>
            <person name="Priest M."/>
            <person name="Roberts A.D."/>
            <person name="Saif S."/>
            <person name="Shea T.D."/>
            <person name="Sykes S.N."/>
            <person name="Wortman J."/>
            <person name="Nusbaum C."/>
            <person name="Birren B."/>
        </authorList>
    </citation>
    <scope>NUCLEOTIDE SEQUENCE [LARGE SCALE GENOMIC DNA]</scope>
    <source>
        <strain evidence="7">CBS 288.86</strain>
    </source>
</reference>
<proteinExistence type="predicted"/>
<dbReference type="HOGENOM" id="CLU_024934_9_3_1"/>
<evidence type="ECO:0000256" key="2">
    <source>
        <dbReference type="ARBA" id="ARBA00023125"/>
    </source>
</evidence>
<evidence type="ECO:0000256" key="4">
    <source>
        <dbReference type="ARBA" id="ARBA00023242"/>
    </source>
</evidence>
<gene>
    <name evidence="7" type="ORF">H103_02878</name>
</gene>
<dbReference type="PANTHER" id="PTHR47784">
    <property type="entry name" value="STEROL UPTAKE CONTROL PROTEIN 2"/>
    <property type="match status" value="1"/>
</dbReference>
<dbReference type="InterPro" id="IPR053157">
    <property type="entry name" value="Sterol_Uptake_Regulator"/>
</dbReference>
<dbReference type="InterPro" id="IPR021858">
    <property type="entry name" value="Fun_TF"/>
</dbReference>
<dbReference type="GO" id="GO:0003677">
    <property type="term" value="F:DNA binding"/>
    <property type="evidence" value="ECO:0007669"/>
    <property type="project" value="UniProtKB-KW"/>
</dbReference>
<feature type="compositionally biased region" description="Basic residues" evidence="5">
    <location>
        <begin position="73"/>
        <end position="83"/>
    </location>
</feature>
<evidence type="ECO:0000256" key="3">
    <source>
        <dbReference type="ARBA" id="ARBA00023163"/>
    </source>
</evidence>
<sequence length="491" mass="55187">MLNNNIQHLSAPSECHDDLDSNLDQRKGILVTPSRKIGNQVVFRIKNCTVPKRTQRRNTSSSGSDQSTGKPCSFRKSHRKSRAGCGNCKKRRVKCDETRPHCLRCEAYGVSCDYLDQQALVPLNAGSGSHVSSIRDECGSIDSVFHSMSKADLAARVTYALQLGSKTKIRPLTADSKSIIALHHFLNTKHDNTPLTDAGEKVVATKMLPLAFKTPYLMHAILGIGATAIADQAKGDSSYKVLHAYHWQQTLRQYQEEIRTSIGLHNMDGLMSTCMFMSSITFLGADPDYTKSWVFTNNPADLNWLLIQGGLRFLLMHLSRYLEHSIWYEVFMESSDEELFGDHRPGRVGLHPELAEICGITDTTTEDDNPCLWPLRMLTPILKLEHNRENFSKILGFMGRLLPDYTNSLLAKDPSCMIILAYWLGKLSERPDTWLYSRAQIECYALCAYLEALGDPKVLELLEYPAKRCGYVLGRLAPVDILDELTIIPMI</sequence>
<keyword evidence="2" id="KW-0238">DNA-binding</keyword>
<dbReference type="EMBL" id="KK207790">
    <property type="protein sequence ID" value="EZF54435.1"/>
    <property type="molecule type" value="Genomic_DNA"/>
</dbReference>
<keyword evidence="1" id="KW-0805">Transcription regulation</keyword>
<organism evidence="7">
    <name type="scientific">Trichophyton rubrum CBS 288.86</name>
    <dbReference type="NCBI Taxonomy" id="1215330"/>
    <lineage>
        <taxon>Eukaryota</taxon>
        <taxon>Fungi</taxon>
        <taxon>Dikarya</taxon>
        <taxon>Ascomycota</taxon>
        <taxon>Pezizomycotina</taxon>
        <taxon>Eurotiomycetes</taxon>
        <taxon>Eurotiomycetidae</taxon>
        <taxon>Onygenales</taxon>
        <taxon>Arthrodermataceae</taxon>
        <taxon>Trichophyton</taxon>
    </lineage>
</organism>
<evidence type="ECO:0000313" key="7">
    <source>
        <dbReference type="EMBL" id="EZF54435.1"/>
    </source>
</evidence>
<dbReference type="OrthoDB" id="416217at2759"/>
<dbReference type="GO" id="GO:0001228">
    <property type="term" value="F:DNA-binding transcription activator activity, RNA polymerase II-specific"/>
    <property type="evidence" value="ECO:0007669"/>
    <property type="project" value="TreeGrafter"/>
</dbReference>
<dbReference type="Pfam" id="PF11951">
    <property type="entry name" value="Fungal_trans_2"/>
    <property type="match status" value="1"/>
</dbReference>
<keyword evidence="3" id="KW-0804">Transcription</keyword>
<evidence type="ECO:0000256" key="1">
    <source>
        <dbReference type="ARBA" id="ARBA00023015"/>
    </source>
</evidence>